<dbReference type="AlphaFoldDB" id="A0A0C3H3V0"/>
<proteinExistence type="predicted"/>
<dbReference type="HOGENOM" id="CLU_983862_0_0_1"/>
<dbReference type="EMBL" id="KN832882">
    <property type="protein sequence ID" value="KIM97111.1"/>
    <property type="molecule type" value="Genomic_DNA"/>
</dbReference>
<sequence length="283" mass="31348">MRVSLVRTLLKDFNFAVLSCSDLSSRPSAGGRVGTTPPHKDIWIPLELCDGVYERMAFPANYIRIAPLLPQSSLRPQSTIEACPDTVDIIIRADPATVGLAAEWGSEIGMLELLQKVSPAPRMGVLLTFPRGFCGWKVCHVFPDYCNINFFPPASLHDCIIWQENCDGTRGADHCTVEFAHPSNDTLTIRFVFATLPRGNGLWEPCTRCVSTGFQRTVLDGGSQTALEKPQNWSSMDDDDYAQVMISDPLSDFPMSNSSALSKMRIFVAQIIFKDPSGQWQAR</sequence>
<evidence type="ECO:0000313" key="1">
    <source>
        <dbReference type="EMBL" id="KIM97111.1"/>
    </source>
</evidence>
<keyword evidence="2" id="KW-1185">Reference proteome</keyword>
<accession>A0A0C3H3V0</accession>
<evidence type="ECO:0000313" key="2">
    <source>
        <dbReference type="Proteomes" id="UP000054321"/>
    </source>
</evidence>
<dbReference type="Proteomes" id="UP000054321">
    <property type="component" value="Unassembled WGS sequence"/>
</dbReference>
<protein>
    <submittedName>
        <fullName evidence="1">Uncharacterized protein</fullName>
    </submittedName>
</protein>
<dbReference type="InParanoid" id="A0A0C3H3V0"/>
<gene>
    <name evidence="1" type="ORF">OIDMADRAFT_32144</name>
</gene>
<reference evidence="1 2" key="1">
    <citation type="submission" date="2014-04" db="EMBL/GenBank/DDBJ databases">
        <authorList>
            <consortium name="DOE Joint Genome Institute"/>
            <person name="Kuo A."/>
            <person name="Martino E."/>
            <person name="Perotto S."/>
            <person name="Kohler A."/>
            <person name="Nagy L.G."/>
            <person name="Floudas D."/>
            <person name="Copeland A."/>
            <person name="Barry K.W."/>
            <person name="Cichocki N."/>
            <person name="Veneault-Fourrey C."/>
            <person name="LaButti K."/>
            <person name="Lindquist E.A."/>
            <person name="Lipzen A."/>
            <person name="Lundell T."/>
            <person name="Morin E."/>
            <person name="Murat C."/>
            <person name="Sun H."/>
            <person name="Tunlid A."/>
            <person name="Henrissat B."/>
            <person name="Grigoriev I.V."/>
            <person name="Hibbett D.S."/>
            <person name="Martin F."/>
            <person name="Nordberg H.P."/>
            <person name="Cantor M.N."/>
            <person name="Hua S.X."/>
        </authorList>
    </citation>
    <scope>NUCLEOTIDE SEQUENCE [LARGE SCALE GENOMIC DNA]</scope>
    <source>
        <strain evidence="1 2">Zn</strain>
    </source>
</reference>
<reference evidence="2" key="2">
    <citation type="submission" date="2015-01" db="EMBL/GenBank/DDBJ databases">
        <title>Evolutionary Origins and Diversification of the Mycorrhizal Mutualists.</title>
        <authorList>
            <consortium name="DOE Joint Genome Institute"/>
            <consortium name="Mycorrhizal Genomics Consortium"/>
            <person name="Kohler A."/>
            <person name="Kuo A."/>
            <person name="Nagy L.G."/>
            <person name="Floudas D."/>
            <person name="Copeland A."/>
            <person name="Barry K.W."/>
            <person name="Cichocki N."/>
            <person name="Veneault-Fourrey C."/>
            <person name="LaButti K."/>
            <person name="Lindquist E.A."/>
            <person name="Lipzen A."/>
            <person name="Lundell T."/>
            <person name="Morin E."/>
            <person name="Murat C."/>
            <person name="Riley R."/>
            <person name="Ohm R."/>
            <person name="Sun H."/>
            <person name="Tunlid A."/>
            <person name="Henrissat B."/>
            <person name="Grigoriev I.V."/>
            <person name="Hibbett D.S."/>
            <person name="Martin F."/>
        </authorList>
    </citation>
    <scope>NUCLEOTIDE SEQUENCE [LARGE SCALE GENOMIC DNA]</scope>
    <source>
        <strain evidence="2">Zn</strain>
    </source>
</reference>
<name>A0A0C3H3V0_OIDMZ</name>
<organism evidence="1 2">
    <name type="scientific">Oidiodendron maius (strain Zn)</name>
    <dbReference type="NCBI Taxonomy" id="913774"/>
    <lineage>
        <taxon>Eukaryota</taxon>
        <taxon>Fungi</taxon>
        <taxon>Dikarya</taxon>
        <taxon>Ascomycota</taxon>
        <taxon>Pezizomycotina</taxon>
        <taxon>Leotiomycetes</taxon>
        <taxon>Leotiomycetes incertae sedis</taxon>
        <taxon>Myxotrichaceae</taxon>
        <taxon>Oidiodendron</taxon>
    </lineage>
</organism>